<feature type="binding site" evidence="7">
    <location>
        <position position="58"/>
    </location>
    <ligand>
        <name>[4Fe-4S] cluster</name>
        <dbReference type="ChEBI" id="CHEBI:49883"/>
        <label>1</label>
    </ligand>
</feature>
<feature type="binding site" evidence="7">
    <location>
        <position position="103"/>
    </location>
    <ligand>
        <name>[4Fe-4S] cluster</name>
        <dbReference type="ChEBI" id="CHEBI:49883"/>
        <label>2</label>
    </ligand>
</feature>
<keyword evidence="4 7" id="KW-1278">Translocase</keyword>
<accession>A0A455SYD0</accession>
<dbReference type="GO" id="GO:0051539">
    <property type="term" value="F:4 iron, 4 sulfur cluster binding"/>
    <property type="evidence" value="ECO:0007669"/>
    <property type="project" value="UniProtKB-KW"/>
</dbReference>
<organism evidence="10">
    <name type="scientific">Thermogemmatispora argillosa</name>
    <dbReference type="NCBI Taxonomy" id="2045280"/>
    <lineage>
        <taxon>Bacteria</taxon>
        <taxon>Bacillati</taxon>
        <taxon>Chloroflexota</taxon>
        <taxon>Ktedonobacteria</taxon>
        <taxon>Thermogemmatisporales</taxon>
        <taxon>Thermogemmatisporaceae</taxon>
        <taxon>Thermogemmatispora</taxon>
    </lineage>
</organism>
<keyword evidence="7" id="KW-0874">Quinone</keyword>
<dbReference type="InterPro" id="IPR017896">
    <property type="entry name" value="4Fe4S_Fe-S-bd"/>
</dbReference>
<dbReference type="PANTHER" id="PTHR10849">
    <property type="entry name" value="NADH DEHYDROGENASE UBIQUINONE IRON-SULFUR PROTEIN 8, MITOCHONDRIAL"/>
    <property type="match status" value="1"/>
</dbReference>
<feature type="binding site" evidence="7">
    <location>
        <position position="52"/>
    </location>
    <ligand>
        <name>[4Fe-4S] cluster</name>
        <dbReference type="ChEBI" id="CHEBI:49883"/>
        <label>1</label>
    </ligand>
</feature>
<keyword evidence="2 7" id="KW-0004">4Fe-4S</keyword>
<proteinExistence type="inferred from homology"/>
<feature type="binding site" evidence="7">
    <location>
        <position position="55"/>
    </location>
    <ligand>
        <name>[4Fe-4S] cluster</name>
        <dbReference type="ChEBI" id="CHEBI:49883"/>
        <label>1</label>
    </ligand>
</feature>
<dbReference type="Pfam" id="PF12838">
    <property type="entry name" value="Fer4_7"/>
    <property type="match status" value="1"/>
</dbReference>
<dbReference type="InterPro" id="IPR010226">
    <property type="entry name" value="NADH_quinone_OxRdtase_chainI"/>
</dbReference>
<dbReference type="SUPFAM" id="SSF54862">
    <property type="entry name" value="4Fe-4S ferredoxins"/>
    <property type="match status" value="1"/>
</dbReference>
<evidence type="ECO:0000256" key="2">
    <source>
        <dbReference type="ARBA" id="ARBA00022485"/>
    </source>
</evidence>
<dbReference type="GO" id="GO:0005886">
    <property type="term" value="C:plasma membrane"/>
    <property type="evidence" value="ECO:0007669"/>
    <property type="project" value="UniProtKB-SubCell"/>
</dbReference>
<sequence>MSLDILKGLATTLKNMGRKPTTVSFPEQERELPPRFRGRHVLHRYPNGLERCVGCFLCAGACPADAIYIEAEENTEEHRVSPGERYAKVFDVNLLRCIFCGYCEAACPTGAITLEREYKLAAYYPEDMIYHKEQLLEPLGQATVGSAAYWFDPPPPEEEAPQPVPQQSRVFDGLQASAAAVGLGDAQTKPEVLLRNEEQDEDRRKFLQEEAEEEGRRA</sequence>
<feature type="binding site" evidence="7">
    <location>
        <position position="107"/>
    </location>
    <ligand>
        <name>[4Fe-4S] cluster</name>
        <dbReference type="ChEBI" id="CHEBI:49883"/>
        <label>1</label>
    </ligand>
</feature>
<evidence type="ECO:0000256" key="1">
    <source>
        <dbReference type="ARBA" id="ARBA00010277"/>
    </source>
</evidence>
<keyword evidence="7" id="KW-0472">Membrane</keyword>
<feature type="domain" description="4Fe-4S ferredoxin-type" evidence="9">
    <location>
        <begin position="43"/>
        <end position="72"/>
    </location>
</feature>
<dbReference type="PROSITE" id="PS00198">
    <property type="entry name" value="4FE4S_FER_1"/>
    <property type="match status" value="1"/>
</dbReference>
<dbReference type="GO" id="GO:0050136">
    <property type="term" value="F:NADH dehydrogenase (quinone) (non-electrogenic) activity"/>
    <property type="evidence" value="ECO:0007669"/>
    <property type="project" value="UniProtKB-UniRule"/>
</dbReference>
<evidence type="ECO:0000256" key="8">
    <source>
        <dbReference type="SAM" id="MobiDB-lite"/>
    </source>
</evidence>
<dbReference type="HAMAP" id="MF_01351">
    <property type="entry name" value="NDH1_NuoI"/>
    <property type="match status" value="1"/>
</dbReference>
<keyword evidence="5 7" id="KW-0408">Iron</keyword>
<reference evidence="10" key="1">
    <citation type="submission" date="2018-12" db="EMBL/GenBank/DDBJ databases">
        <title>Novel natural products biosynthetic potential of the class Ktedonobacteria.</title>
        <authorList>
            <person name="Zheng Y."/>
            <person name="Saitou A."/>
            <person name="Wang C.M."/>
            <person name="Toyoda A."/>
            <person name="Minakuchi Y."/>
            <person name="Sekiguchi Y."/>
            <person name="Ueda K."/>
            <person name="Takano H."/>
            <person name="Sakai Y."/>
            <person name="Yokota A."/>
            <person name="Yabe S."/>
        </authorList>
    </citation>
    <scope>NUCLEOTIDE SEQUENCE</scope>
    <source>
        <strain evidence="10">A3-2</strain>
    </source>
</reference>
<comment type="cofactor">
    <cofactor evidence="7">
        <name>[4Fe-4S] cluster</name>
        <dbReference type="ChEBI" id="CHEBI:49883"/>
    </cofactor>
    <text evidence="7">Binds 2 [4Fe-4S] clusters per subunit.</text>
</comment>
<dbReference type="InterPro" id="IPR017900">
    <property type="entry name" value="4Fe4S_Fe_S_CS"/>
</dbReference>
<name>A0A455SYD0_9CHLR</name>
<keyword evidence="7" id="KW-0830">Ubiquinone</keyword>
<evidence type="ECO:0000259" key="9">
    <source>
        <dbReference type="PROSITE" id="PS51379"/>
    </source>
</evidence>
<keyword evidence="3 7" id="KW-0479">Metal-binding</keyword>
<dbReference type="EC" id="7.1.1.-" evidence="7"/>
<dbReference type="PROSITE" id="PS51379">
    <property type="entry name" value="4FE4S_FER_2"/>
    <property type="match status" value="2"/>
</dbReference>
<evidence type="ECO:0000256" key="5">
    <source>
        <dbReference type="ARBA" id="ARBA00023004"/>
    </source>
</evidence>
<dbReference type="PANTHER" id="PTHR10849:SF20">
    <property type="entry name" value="NADH DEHYDROGENASE [UBIQUINONE] IRON-SULFUR PROTEIN 8, MITOCHONDRIAL"/>
    <property type="match status" value="1"/>
</dbReference>
<keyword evidence="7" id="KW-1003">Cell membrane</keyword>
<dbReference type="NCBIfam" id="NF004537">
    <property type="entry name" value="PRK05888.1-3"/>
    <property type="match status" value="1"/>
</dbReference>
<dbReference type="GO" id="GO:0009060">
    <property type="term" value="P:aerobic respiration"/>
    <property type="evidence" value="ECO:0007669"/>
    <property type="project" value="TreeGrafter"/>
</dbReference>
<comment type="subunit">
    <text evidence="7">NDH-1 is composed of 14 different subunits. Subunits NuoA, H, J, K, L, M, N constitute the membrane sector of the complex.</text>
</comment>
<evidence type="ECO:0000256" key="4">
    <source>
        <dbReference type="ARBA" id="ARBA00022967"/>
    </source>
</evidence>
<gene>
    <name evidence="7" type="primary">nuoI</name>
    <name evidence="10" type="ORF">KTA_16320</name>
</gene>
<feature type="compositionally biased region" description="Basic and acidic residues" evidence="8">
    <location>
        <begin position="192"/>
        <end position="203"/>
    </location>
</feature>
<evidence type="ECO:0000256" key="7">
    <source>
        <dbReference type="HAMAP-Rule" id="MF_01351"/>
    </source>
</evidence>
<evidence type="ECO:0000256" key="6">
    <source>
        <dbReference type="ARBA" id="ARBA00023014"/>
    </source>
</evidence>
<feature type="binding site" evidence="7">
    <location>
        <position position="100"/>
    </location>
    <ligand>
        <name>[4Fe-4S] cluster</name>
        <dbReference type="ChEBI" id="CHEBI:49883"/>
        <label>2</label>
    </ligand>
</feature>
<comment type="catalytic activity">
    <reaction evidence="7">
        <text>a quinone + NADH + 5 H(+)(in) = a quinol + NAD(+) + 4 H(+)(out)</text>
        <dbReference type="Rhea" id="RHEA:57888"/>
        <dbReference type="ChEBI" id="CHEBI:15378"/>
        <dbReference type="ChEBI" id="CHEBI:24646"/>
        <dbReference type="ChEBI" id="CHEBI:57540"/>
        <dbReference type="ChEBI" id="CHEBI:57945"/>
        <dbReference type="ChEBI" id="CHEBI:132124"/>
    </reaction>
</comment>
<feature type="binding site" evidence="7">
    <location>
        <position position="62"/>
    </location>
    <ligand>
        <name>[4Fe-4S] cluster</name>
        <dbReference type="ChEBI" id="CHEBI:49883"/>
        <label>2</label>
    </ligand>
</feature>
<evidence type="ECO:0000256" key="3">
    <source>
        <dbReference type="ARBA" id="ARBA00022723"/>
    </source>
</evidence>
<protein>
    <recommendedName>
        <fullName evidence="7">NADH-quinone oxidoreductase subunit I</fullName>
        <ecNumber evidence="7">7.1.1.-</ecNumber>
    </recommendedName>
    <alternativeName>
        <fullName evidence="7">NADH dehydrogenase I subunit I</fullName>
    </alternativeName>
    <alternativeName>
        <fullName evidence="7">NDH-1 subunit I</fullName>
    </alternativeName>
</protein>
<dbReference type="Gene3D" id="3.30.70.3270">
    <property type="match status" value="1"/>
</dbReference>
<keyword evidence="6 7" id="KW-0411">Iron-sulfur</keyword>
<comment type="function">
    <text evidence="7">NDH-1 shuttles electrons from NADH, via FMN and iron-sulfur (Fe-S) centers, to quinones in the respiratory chain. The immediate electron acceptor for the enzyme in this species is believed to be ubiquinone. Couples the redox reaction to proton translocation (for every two electrons transferred, four hydrogen ions are translocated across the cytoplasmic membrane), and thus conserves the redox energy in a proton gradient.</text>
</comment>
<dbReference type="GO" id="GO:0005506">
    <property type="term" value="F:iron ion binding"/>
    <property type="evidence" value="ECO:0007669"/>
    <property type="project" value="UniProtKB-UniRule"/>
</dbReference>
<keyword evidence="7" id="KW-0520">NAD</keyword>
<dbReference type="NCBIfam" id="TIGR01971">
    <property type="entry name" value="NuoI"/>
    <property type="match status" value="1"/>
</dbReference>
<dbReference type="GO" id="GO:0048038">
    <property type="term" value="F:quinone binding"/>
    <property type="evidence" value="ECO:0007669"/>
    <property type="project" value="UniProtKB-KW"/>
</dbReference>
<feature type="binding site" evidence="7">
    <location>
        <position position="97"/>
    </location>
    <ligand>
        <name>[4Fe-4S] cluster</name>
        <dbReference type="ChEBI" id="CHEBI:49883"/>
        <label>2</label>
    </ligand>
</feature>
<comment type="similarity">
    <text evidence="1 7">Belongs to the complex I 23 kDa subunit family.</text>
</comment>
<feature type="domain" description="4Fe-4S ferredoxin-type" evidence="9">
    <location>
        <begin position="88"/>
        <end position="117"/>
    </location>
</feature>
<dbReference type="AlphaFoldDB" id="A0A455SYD0"/>
<evidence type="ECO:0000313" key="10">
    <source>
        <dbReference type="EMBL" id="BBH93433.1"/>
    </source>
</evidence>
<feature type="region of interest" description="Disordered" evidence="8">
    <location>
        <begin position="182"/>
        <end position="203"/>
    </location>
</feature>
<dbReference type="EMBL" id="AP019377">
    <property type="protein sequence ID" value="BBH93433.1"/>
    <property type="molecule type" value="Genomic_DNA"/>
</dbReference>
<comment type="subcellular location">
    <subcellularLocation>
        <location evidence="7">Cell membrane</location>
        <topology evidence="7">Peripheral membrane protein</topology>
    </subcellularLocation>
</comment>